<dbReference type="EMBL" id="JAPQKH010000005">
    <property type="protein sequence ID" value="KAJ5096898.1"/>
    <property type="molecule type" value="Genomic_DNA"/>
</dbReference>
<sequence>MRPSRFGAESFLVDEILGAIDVLSSEQPIKYNNEREHSHFIGGFGVFDSTKSNNNEVHINHDTVEKDLSSSQEANQSLSPPSDLQFTDFTCALESNHTSVTQPTAPTGTLVSADERGTAQSSFTFSFSDVLDLMPDAENTAVDQDQYDSYISRNDIGDESPQHNLSAIFSPTIPRPPRPVHLTENEHLLIHYYTTKVVHIFPALDSPKSPWKTFHLPRVLQSIAEMAVQGSSSLIRAALRSTLLSVSAFFLSKHMRTQSQIEQSTKWETEAMRFHGTGMRLLKESVNAKFASQERPKYKEFLATMLSMVSINVMSGDVASCSLHLKAASKLITETSKWKTNYSNKAVALHRIYFYLSTIYDSTNVRVASTSGQLPDELDMTSPESHRFGSIEDTRIPTSPAAGFYDPKNVGAYESIYAIPKDLLVLLAKTTELINLITDAREESGDRQIPPALAERCDELEASIMNWQAEPQPPDISSSPIANPNIIYNMTRAFHKAIIIFFAQNVGLLGHWYLRHFVEEVINSIEAVEHIKIEWQVSASPLYWPAFIAASEAFDRGLQDRFKAWYAQVEPKAIGSINTAIRLLQDVWAEGPSTLSHKTRQTPFPTGVD</sequence>
<name>A0A9W9K8E7_9EURO</name>
<evidence type="ECO:0000313" key="4">
    <source>
        <dbReference type="Proteomes" id="UP001149165"/>
    </source>
</evidence>
<dbReference type="Pfam" id="PF11951">
    <property type="entry name" value="Fungal_trans_2"/>
    <property type="match status" value="1"/>
</dbReference>
<comment type="subcellular location">
    <subcellularLocation>
        <location evidence="1">Nucleus</location>
    </subcellularLocation>
</comment>
<evidence type="ECO:0008006" key="5">
    <source>
        <dbReference type="Google" id="ProtNLM"/>
    </source>
</evidence>
<evidence type="ECO:0000256" key="1">
    <source>
        <dbReference type="ARBA" id="ARBA00004123"/>
    </source>
</evidence>
<keyword evidence="4" id="KW-1185">Reference proteome</keyword>
<dbReference type="InterPro" id="IPR021858">
    <property type="entry name" value="Fun_TF"/>
</dbReference>
<gene>
    <name evidence="3" type="ORF">N7456_007619</name>
</gene>
<dbReference type="PANTHER" id="PTHR37534">
    <property type="entry name" value="TRANSCRIPTIONAL ACTIVATOR PROTEIN UGA3"/>
    <property type="match status" value="1"/>
</dbReference>
<evidence type="ECO:0000313" key="3">
    <source>
        <dbReference type="EMBL" id="KAJ5096898.1"/>
    </source>
</evidence>
<dbReference type="PANTHER" id="PTHR37534:SF46">
    <property type="entry name" value="ZN(II)2CYS6 TRANSCRIPTION FACTOR (EUROFUNG)"/>
    <property type="match status" value="1"/>
</dbReference>
<dbReference type="Proteomes" id="UP001149165">
    <property type="component" value="Unassembled WGS sequence"/>
</dbReference>
<evidence type="ECO:0000256" key="2">
    <source>
        <dbReference type="ARBA" id="ARBA00023242"/>
    </source>
</evidence>
<reference evidence="3" key="1">
    <citation type="submission" date="2022-11" db="EMBL/GenBank/DDBJ databases">
        <authorList>
            <person name="Petersen C."/>
        </authorList>
    </citation>
    <scope>NUCLEOTIDE SEQUENCE</scope>
    <source>
        <strain evidence="3">IBT 30069</strain>
    </source>
</reference>
<comment type="caution">
    <text evidence="3">The sequence shown here is derived from an EMBL/GenBank/DDBJ whole genome shotgun (WGS) entry which is preliminary data.</text>
</comment>
<dbReference type="GO" id="GO:0005634">
    <property type="term" value="C:nucleus"/>
    <property type="evidence" value="ECO:0007669"/>
    <property type="project" value="UniProtKB-SubCell"/>
</dbReference>
<proteinExistence type="predicted"/>
<protein>
    <recommendedName>
        <fullName evidence="5">Transcription factor</fullName>
    </recommendedName>
</protein>
<dbReference type="OrthoDB" id="3477330at2759"/>
<dbReference type="AlphaFoldDB" id="A0A9W9K8E7"/>
<organism evidence="3 4">
    <name type="scientific">Penicillium angulare</name>
    <dbReference type="NCBI Taxonomy" id="116970"/>
    <lineage>
        <taxon>Eukaryota</taxon>
        <taxon>Fungi</taxon>
        <taxon>Dikarya</taxon>
        <taxon>Ascomycota</taxon>
        <taxon>Pezizomycotina</taxon>
        <taxon>Eurotiomycetes</taxon>
        <taxon>Eurotiomycetidae</taxon>
        <taxon>Eurotiales</taxon>
        <taxon>Aspergillaceae</taxon>
        <taxon>Penicillium</taxon>
    </lineage>
</organism>
<accession>A0A9W9K8E7</accession>
<reference evidence="3" key="2">
    <citation type="journal article" date="2023" name="IMA Fungus">
        <title>Comparative genomic study of the Penicillium genus elucidates a diverse pangenome and 15 lateral gene transfer events.</title>
        <authorList>
            <person name="Petersen C."/>
            <person name="Sorensen T."/>
            <person name="Nielsen M.R."/>
            <person name="Sondergaard T.E."/>
            <person name="Sorensen J.L."/>
            <person name="Fitzpatrick D.A."/>
            <person name="Frisvad J.C."/>
            <person name="Nielsen K.L."/>
        </authorList>
    </citation>
    <scope>NUCLEOTIDE SEQUENCE</scope>
    <source>
        <strain evidence="3">IBT 30069</strain>
    </source>
</reference>
<keyword evidence="2" id="KW-0539">Nucleus</keyword>